<evidence type="ECO:0000256" key="7">
    <source>
        <dbReference type="PROSITE-ProRule" id="PRU01360"/>
    </source>
</evidence>
<dbReference type="SUPFAM" id="SSF56935">
    <property type="entry name" value="Porins"/>
    <property type="match status" value="1"/>
</dbReference>
<protein>
    <submittedName>
        <fullName evidence="11">TonB-dependent receptor</fullName>
    </submittedName>
</protein>
<keyword evidence="8" id="KW-0732">Signal</keyword>
<reference evidence="11 12" key="1">
    <citation type="submission" date="2013-09" db="EMBL/GenBank/DDBJ databases">
        <authorList>
            <person name="Zeng Z."/>
            <person name="Chen C."/>
        </authorList>
    </citation>
    <scope>NUCLEOTIDE SEQUENCE [LARGE SCALE GENOMIC DNA]</scope>
    <source>
        <strain evidence="11 12">F44-8</strain>
    </source>
</reference>
<evidence type="ECO:0000256" key="1">
    <source>
        <dbReference type="ARBA" id="ARBA00004571"/>
    </source>
</evidence>
<dbReference type="InterPro" id="IPR039426">
    <property type="entry name" value="TonB-dep_rcpt-like"/>
</dbReference>
<feature type="chain" id="PRO_5001990564" evidence="8">
    <location>
        <begin position="22"/>
        <end position="830"/>
    </location>
</feature>
<accession>A0A0A2LUB2</accession>
<dbReference type="InterPro" id="IPR037066">
    <property type="entry name" value="Plug_dom_sf"/>
</dbReference>
<dbReference type="PROSITE" id="PS52016">
    <property type="entry name" value="TONB_DEPENDENT_REC_3"/>
    <property type="match status" value="1"/>
</dbReference>
<dbReference type="InterPro" id="IPR041700">
    <property type="entry name" value="OMP_b-brl_3"/>
</dbReference>
<dbReference type="InterPro" id="IPR008969">
    <property type="entry name" value="CarboxyPept-like_regulatory"/>
</dbReference>
<keyword evidence="11" id="KW-0675">Receptor</keyword>
<keyword evidence="12" id="KW-1185">Reference proteome</keyword>
<keyword evidence="3 7" id="KW-1134">Transmembrane beta strand</keyword>
<proteinExistence type="inferred from homology"/>
<evidence type="ECO:0000313" key="11">
    <source>
        <dbReference type="EMBL" id="KGO79720.1"/>
    </source>
</evidence>
<feature type="signal peptide" evidence="8">
    <location>
        <begin position="1"/>
        <end position="21"/>
    </location>
</feature>
<evidence type="ECO:0000256" key="3">
    <source>
        <dbReference type="ARBA" id="ARBA00022452"/>
    </source>
</evidence>
<evidence type="ECO:0000256" key="5">
    <source>
        <dbReference type="ARBA" id="ARBA00023136"/>
    </source>
</evidence>
<dbReference type="AlphaFoldDB" id="A0A0A2LUB2"/>
<dbReference type="GO" id="GO:0009279">
    <property type="term" value="C:cell outer membrane"/>
    <property type="evidence" value="ECO:0007669"/>
    <property type="project" value="UniProtKB-SubCell"/>
</dbReference>
<dbReference type="PANTHER" id="PTHR40980:SF4">
    <property type="entry name" value="TONB-DEPENDENT RECEPTOR-LIKE BETA-BARREL DOMAIN-CONTAINING PROTEIN"/>
    <property type="match status" value="1"/>
</dbReference>
<evidence type="ECO:0000256" key="8">
    <source>
        <dbReference type="SAM" id="SignalP"/>
    </source>
</evidence>
<evidence type="ECO:0000256" key="4">
    <source>
        <dbReference type="ARBA" id="ARBA00022692"/>
    </source>
</evidence>
<dbReference type="PANTHER" id="PTHR40980">
    <property type="entry name" value="PLUG DOMAIN-CONTAINING PROTEIN"/>
    <property type="match status" value="1"/>
</dbReference>
<dbReference type="eggNOG" id="COG4771">
    <property type="taxonomic scope" value="Bacteria"/>
</dbReference>
<evidence type="ECO:0000259" key="9">
    <source>
        <dbReference type="Pfam" id="PF07715"/>
    </source>
</evidence>
<sequence length="830" mass="94525">MKKIQSVFLLLLLFTSIGAIAQGNPGNVTISGKLIDQETKQPLEFATVTIQKLDNTTVNGAMTDMNGEYSINIAPGTYNIKYDFISFKSVVVSNRQVNADTNLGTTVMAPDATLLQEVEIRAERSTVDIKLDKKVYNVGQDMIVKGGTISDVLDNVPSVTVDVEGNVSLRGNESVTIMIDGKPSNLYGSNLADVLRVLPADSVDKIEVITNPSARYDAEGGGGIINIILRKGKAQGFNGSVTANTGTPDNHGIMANLNYRGEKFNVFSNLGYNYRNSPGNSMTDSEYFDENGNTTSFINERRENKRKRKGYNATLGFEWYIDSTFSWTNSVSARNSNGDNPTDTYYYNYNADGSFNNTRYRFNSEDEEDRNFNYTTSFLKKFDGDGHELKVDANISRSTDDENSQIRDMILGSTNPDDSSIERTLNYEEEKRTLIQADYVLPFGENNRFEAGYRGSFTQKDTDAKAQILDENNEWQQNGNFSSMLEYNEYVNALYAQYGSKFGSKFSYLLGLRWEDSNIDVNLINRDEYNNKRYNNFFPSAFLTYEFSEGSSASISYSRRINRPRGFFINPFSSLQSNINVFQGNPDLDPSKTNSFDVGYLKKWRDLTLSTSAYLNITEDSFQFVRRTEDALPGQTPVTYSTPINLAKEYRFGFEFTLNYNPFRWWKLNGNFNFFRVETDGDYTWTYTNGNGEEVTDFQNFDNTAYTWFTRVSSKMNLPWKMDWQINGTYNAPQNTAQGRSLGIMHFNTALSKDILKEKATLTLNVSDIFNTRKRKNYTNLPTVSSYSEWQWRERQVTLSFTYRFNMNNQQRMKQERQGQGGDDDFNMGG</sequence>
<dbReference type="Pfam" id="PF14905">
    <property type="entry name" value="OMP_b-brl_3"/>
    <property type="match status" value="1"/>
</dbReference>
<keyword evidence="5 7" id="KW-0472">Membrane</keyword>
<dbReference type="Gene3D" id="2.170.130.10">
    <property type="entry name" value="TonB-dependent receptor, plug domain"/>
    <property type="match status" value="1"/>
</dbReference>
<evidence type="ECO:0000256" key="6">
    <source>
        <dbReference type="ARBA" id="ARBA00023237"/>
    </source>
</evidence>
<dbReference type="Pfam" id="PF07715">
    <property type="entry name" value="Plug"/>
    <property type="match status" value="1"/>
</dbReference>
<organism evidence="11 12">
    <name type="scientific">Flavobacterium beibuense F44-8</name>
    <dbReference type="NCBI Taxonomy" id="1406840"/>
    <lineage>
        <taxon>Bacteria</taxon>
        <taxon>Pseudomonadati</taxon>
        <taxon>Bacteroidota</taxon>
        <taxon>Flavobacteriia</taxon>
        <taxon>Flavobacteriales</taxon>
        <taxon>Flavobacteriaceae</taxon>
        <taxon>Flavobacterium</taxon>
    </lineage>
</organism>
<dbReference type="STRING" id="1406840.Q763_12800"/>
<keyword evidence="4 7" id="KW-0812">Transmembrane</keyword>
<keyword evidence="6 7" id="KW-0998">Cell outer membrane</keyword>
<dbReference type="SUPFAM" id="SSF49464">
    <property type="entry name" value="Carboxypeptidase regulatory domain-like"/>
    <property type="match status" value="1"/>
</dbReference>
<dbReference type="InterPro" id="IPR012910">
    <property type="entry name" value="Plug_dom"/>
</dbReference>
<dbReference type="EMBL" id="JRLV01000015">
    <property type="protein sequence ID" value="KGO79720.1"/>
    <property type="molecule type" value="Genomic_DNA"/>
</dbReference>
<evidence type="ECO:0000259" key="10">
    <source>
        <dbReference type="Pfam" id="PF14905"/>
    </source>
</evidence>
<comment type="similarity">
    <text evidence="7">Belongs to the TonB-dependent receptor family.</text>
</comment>
<keyword evidence="2 7" id="KW-0813">Transport</keyword>
<comment type="subcellular location">
    <subcellularLocation>
        <location evidence="1 7">Cell outer membrane</location>
        <topology evidence="1 7">Multi-pass membrane protein</topology>
    </subcellularLocation>
</comment>
<dbReference type="InterPro" id="IPR036942">
    <property type="entry name" value="Beta-barrel_TonB_sf"/>
</dbReference>
<dbReference type="Pfam" id="PF13715">
    <property type="entry name" value="CarbopepD_reg_2"/>
    <property type="match status" value="1"/>
</dbReference>
<dbReference type="Proteomes" id="UP000030129">
    <property type="component" value="Unassembled WGS sequence"/>
</dbReference>
<gene>
    <name evidence="11" type="ORF">Q763_12800</name>
</gene>
<dbReference type="Gene3D" id="2.40.170.20">
    <property type="entry name" value="TonB-dependent receptor, beta-barrel domain"/>
    <property type="match status" value="1"/>
</dbReference>
<dbReference type="Gene3D" id="2.60.40.1120">
    <property type="entry name" value="Carboxypeptidase-like, regulatory domain"/>
    <property type="match status" value="1"/>
</dbReference>
<comment type="caution">
    <text evidence="11">The sequence shown here is derived from an EMBL/GenBank/DDBJ whole genome shotgun (WGS) entry which is preliminary data.</text>
</comment>
<feature type="domain" description="Outer membrane protein beta-barrel" evidence="10">
    <location>
        <begin position="380"/>
        <end position="803"/>
    </location>
</feature>
<dbReference type="RefSeq" id="WP_035134798.1">
    <property type="nucleotide sequence ID" value="NZ_JRLV01000015.1"/>
</dbReference>
<name>A0A0A2LUB2_9FLAO</name>
<evidence type="ECO:0000256" key="2">
    <source>
        <dbReference type="ARBA" id="ARBA00022448"/>
    </source>
</evidence>
<feature type="domain" description="TonB-dependent receptor plug" evidence="9">
    <location>
        <begin position="139"/>
        <end position="224"/>
    </location>
</feature>
<evidence type="ECO:0000313" key="12">
    <source>
        <dbReference type="Proteomes" id="UP000030129"/>
    </source>
</evidence>